<dbReference type="EMBL" id="GBXM01091309">
    <property type="protein sequence ID" value="JAH17268.1"/>
    <property type="molecule type" value="Transcribed_RNA"/>
</dbReference>
<accession>A0A0E9QMK9</accession>
<sequence length="44" mass="4903">MLAGSLHEPQETVDSEKTESVRLLKVHNVEHCVLEVVAEEVGLF</sequence>
<proteinExistence type="predicted"/>
<reference evidence="1" key="1">
    <citation type="submission" date="2014-11" db="EMBL/GenBank/DDBJ databases">
        <authorList>
            <person name="Amaro Gonzalez C."/>
        </authorList>
    </citation>
    <scope>NUCLEOTIDE SEQUENCE</scope>
</reference>
<dbReference type="AlphaFoldDB" id="A0A0E9QMK9"/>
<reference evidence="1" key="2">
    <citation type="journal article" date="2015" name="Fish Shellfish Immunol.">
        <title>Early steps in the European eel (Anguilla anguilla)-Vibrio vulnificus interaction in the gills: Role of the RtxA13 toxin.</title>
        <authorList>
            <person name="Callol A."/>
            <person name="Pajuelo D."/>
            <person name="Ebbesson L."/>
            <person name="Teles M."/>
            <person name="MacKenzie S."/>
            <person name="Amaro C."/>
        </authorList>
    </citation>
    <scope>NUCLEOTIDE SEQUENCE</scope>
</reference>
<evidence type="ECO:0000313" key="1">
    <source>
        <dbReference type="EMBL" id="JAH17268.1"/>
    </source>
</evidence>
<protein>
    <submittedName>
        <fullName evidence="1">Uncharacterized protein</fullName>
    </submittedName>
</protein>
<name>A0A0E9QMK9_ANGAN</name>
<organism evidence="1">
    <name type="scientific">Anguilla anguilla</name>
    <name type="common">European freshwater eel</name>
    <name type="synonym">Muraena anguilla</name>
    <dbReference type="NCBI Taxonomy" id="7936"/>
    <lineage>
        <taxon>Eukaryota</taxon>
        <taxon>Metazoa</taxon>
        <taxon>Chordata</taxon>
        <taxon>Craniata</taxon>
        <taxon>Vertebrata</taxon>
        <taxon>Euteleostomi</taxon>
        <taxon>Actinopterygii</taxon>
        <taxon>Neopterygii</taxon>
        <taxon>Teleostei</taxon>
        <taxon>Anguilliformes</taxon>
        <taxon>Anguillidae</taxon>
        <taxon>Anguilla</taxon>
    </lineage>
</organism>